<sequence>MVMDALNESDLNETQATQLLQDLLDHDPNLSVMQNQSSILKSQVVLRVNETTSESIPSSRNDDSAPHYHLHGLASTQSQSNNQTVEEEEEMKESSQKENIGAVQTNKDLGKSHPSSSRSHSPHASVPSKSKKAGKSKGISKTTKKKSATTVPFKAPSKSDERDVNSGRPATRSSYKNSTKVTPSRYKVPARPVSPTSSIDSFARDPDENPKEKLIAGLKQLEIPLSDLGRDTPPRPMAKKQSYCREPSPTEKILAADSQPSVEDEDEAEEIENLSQQLDEAAQISQESAAEPANQPSLAQPRKQGYQSSASSDDSAPPASLSQGFSPVPRSAMTVQPLTRLQDHVGGVMNVSRFDVPPARWGTGVLPIGSSTTPQYPYRGLVNDFENPPFKQVQPFNTTTSTSGEATQPAYPTSSRDLATHSNFTNDTSIPQQPKQIQPSPFVSNTGEGETQPAFFPTSNFTSNYSHNFQQPKQVQPSPFASDTAGEETQPAFAGVERRHVPPPPIRPPVQVKQLPAPSKPSTRKANNLTKPVHAPSPTYPRPSDVIPDSEPMQPDEESNVHDERGSRRDPKACPVPSGKKVDKGKGRARDDDDDVEMGPPDGLADAAMIVDEDEEDGMEQKEEEEEEEDDIPLAASKSAQPAKRSRPPVDHGKKKEVAEGGANLKGAQKAQTAVAGPANKKVGATKRRSRRSIEHEVIPSSIPEEEASQRTQRVTRAAANTVKQEGKNAAPKKPPTSRQSTRSTTSKVSKRAASTDSHGINPSDVGMDEEEPRVVGLKRKRDVALEVGSKADSVLRRQPSRVVQSGGSTLTRPGSNGTRVLALWRAEANFYSGTVLTDEGNNRYTVLFDDNNEDTVELDHLRRLEIVPGDHVLFGPRVRGCEVISFDESQGFVSVKTGGSAGKEGNVTEVALKDIRISYQSVTEKWSNRRLDAHSITPAEGRATKKVRQSPSKQSLTSNKLLSGYGIVYTLSKNFQDYEAQKERVNDAANMAGFTIIDDITQVLCLEEQYFADNNRTVLKREDMKWIGHGIDRIFLIADTNNQKPKYLLALALGIPCLSHDWLHHSISKKTVLDWSSYLLPVGWSDSLGANPSQYINLNWGETFDHVEKITSNPFGIRLFAGKSFLCVGPCLVWHHSNNKCTITDRCIPQVIMAMGAERVECITSLEYASDDLATFDYILIKEKKDYLPQFRATTTVHWAWVKQSLFSSRLVELPTDWPRVVEQSQEA</sequence>
<feature type="compositionally biased region" description="Polar residues" evidence="4">
    <location>
        <begin position="457"/>
        <end position="481"/>
    </location>
</feature>
<feature type="compositionally biased region" description="Basic and acidic residues" evidence="4">
    <location>
        <begin position="648"/>
        <end position="659"/>
    </location>
</feature>
<feature type="compositionally biased region" description="Low complexity" evidence="4">
    <location>
        <begin position="308"/>
        <end position="320"/>
    </location>
</feature>
<dbReference type="InterPro" id="IPR047250">
    <property type="entry name" value="BRCT_p53bp1-like_rpt2"/>
</dbReference>
<organism evidence="6 7">
    <name type="scientific">Agrocybe pediades</name>
    <dbReference type="NCBI Taxonomy" id="84607"/>
    <lineage>
        <taxon>Eukaryota</taxon>
        <taxon>Fungi</taxon>
        <taxon>Dikarya</taxon>
        <taxon>Basidiomycota</taxon>
        <taxon>Agaricomycotina</taxon>
        <taxon>Agaricomycetes</taxon>
        <taxon>Agaricomycetidae</taxon>
        <taxon>Agaricales</taxon>
        <taxon>Agaricineae</taxon>
        <taxon>Strophariaceae</taxon>
        <taxon>Agrocybe</taxon>
    </lineage>
</organism>
<dbReference type="AlphaFoldDB" id="A0A8H4QP38"/>
<feature type="compositionally biased region" description="Polar residues" evidence="4">
    <location>
        <begin position="171"/>
        <end position="182"/>
    </location>
</feature>
<dbReference type="SUPFAM" id="SSF63748">
    <property type="entry name" value="Tudor/PWWP/MBT"/>
    <property type="match status" value="1"/>
</dbReference>
<dbReference type="InterPro" id="IPR001357">
    <property type="entry name" value="BRCT_dom"/>
</dbReference>
<dbReference type="GO" id="GO:0000077">
    <property type="term" value="P:DNA damage checkpoint signaling"/>
    <property type="evidence" value="ECO:0007669"/>
    <property type="project" value="TreeGrafter"/>
</dbReference>
<evidence type="ECO:0000313" key="7">
    <source>
        <dbReference type="Proteomes" id="UP000521872"/>
    </source>
</evidence>
<dbReference type="GO" id="GO:0045944">
    <property type="term" value="P:positive regulation of transcription by RNA polymerase II"/>
    <property type="evidence" value="ECO:0007669"/>
    <property type="project" value="TreeGrafter"/>
</dbReference>
<comment type="subcellular location">
    <subcellularLocation>
        <location evidence="1">Nucleus</location>
    </subcellularLocation>
</comment>
<feature type="compositionally biased region" description="Low complexity" evidence="4">
    <location>
        <begin position="429"/>
        <end position="441"/>
    </location>
</feature>
<feature type="compositionally biased region" description="Low complexity" evidence="4">
    <location>
        <begin position="112"/>
        <end position="128"/>
    </location>
</feature>
<dbReference type="CDD" id="cd04508">
    <property type="entry name" value="Tudor_SF"/>
    <property type="match status" value="1"/>
</dbReference>
<feature type="compositionally biased region" description="Polar residues" evidence="4">
    <location>
        <begin position="520"/>
        <end position="530"/>
    </location>
</feature>
<feature type="compositionally biased region" description="Low complexity" evidence="4">
    <location>
        <begin position="737"/>
        <end position="747"/>
    </location>
</feature>
<gene>
    <name evidence="6" type="ORF">D9613_003123</name>
</gene>
<evidence type="ECO:0000259" key="5">
    <source>
        <dbReference type="PROSITE" id="PS50172"/>
    </source>
</evidence>
<feature type="compositionally biased region" description="Basic and acidic residues" evidence="4">
    <location>
        <begin position="580"/>
        <end position="591"/>
    </location>
</feature>
<evidence type="ECO:0000256" key="3">
    <source>
        <dbReference type="ARBA" id="ARBA00023242"/>
    </source>
</evidence>
<dbReference type="InterPro" id="IPR047252">
    <property type="entry name" value="TP53BP1-like"/>
</dbReference>
<feature type="compositionally biased region" description="Basic and acidic residues" evidence="4">
    <location>
        <begin position="202"/>
        <end position="214"/>
    </location>
</feature>
<dbReference type="Pfam" id="PF18115">
    <property type="entry name" value="Tudor_3"/>
    <property type="match status" value="1"/>
</dbReference>
<feature type="compositionally biased region" description="Acidic residues" evidence="4">
    <location>
        <begin position="262"/>
        <end position="272"/>
    </location>
</feature>
<dbReference type="CDD" id="cd17745">
    <property type="entry name" value="BRCT_p53bp1_rpt1"/>
    <property type="match status" value="1"/>
</dbReference>
<keyword evidence="2" id="KW-0227">DNA damage</keyword>
<feature type="region of interest" description="Disordered" evidence="4">
    <location>
        <begin position="51"/>
        <end position="338"/>
    </location>
</feature>
<dbReference type="SUPFAM" id="SSF52113">
    <property type="entry name" value="BRCT domain"/>
    <property type="match status" value="1"/>
</dbReference>
<evidence type="ECO:0000256" key="2">
    <source>
        <dbReference type="ARBA" id="ARBA00022763"/>
    </source>
</evidence>
<comment type="caution">
    <text evidence="6">The sequence shown here is derived from an EMBL/GenBank/DDBJ whole genome shotgun (WGS) entry which is preliminary data.</text>
</comment>
<keyword evidence="7" id="KW-1185">Reference proteome</keyword>
<dbReference type="Gene3D" id="3.40.50.10190">
    <property type="entry name" value="BRCT domain"/>
    <property type="match status" value="1"/>
</dbReference>
<proteinExistence type="predicted"/>
<feature type="compositionally biased region" description="Basic and acidic residues" evidence="4">
    <location>
        <begin position="559"/>
        <end position="572"/>
    </location>
</feature>
<dbReference type="Proteomes" id="UP000521872">
    <property type="component" value="Unassembled WGS sequence"/>
</dbReference>
<dbReference type="InterPro" id="IPR036420">
    <property type="entry name" value="BRCT_dom_sf"/>
</dbReference>
<feature type="domain" description="BRCT" evidence="5">
    <location>
        <begin position="958"/>
        <end position="1081"/>
    </location>
</feature>
<dbReference type="GO" id="GO:0042393">
    <property type="term" value="F:histone binding"/>
    <property type="evidence" value="ECO:0007669"/>
    <property type="project" value="TreeGrafter"/>
</dbReference>
<feature type="compositionally biased region" description="Low complexity" evidence="4">
    <location>
        <begin position="280"/>
        <end position="293"/>
    </location>
</feature>
<protein>
    <recommendedName>
        <fullName evidence="5">BRCT domain-containing protein</fullName>
    </recommendedName>
</protein>
<dbReference type="InterPro" id="IPR041297">
    <property type="entry name" value="Crb2_Tudor"/>
</dbReference>
<keyword evidence="3" id="KW-0539">Nucleus</keyword>
<dbReference type="PANTHER" id="PTHR15321">
    <property type="entry name" value="TUMOR SUPPRESSOR P53-BINDING PROTEIN 1"/>
    <property type="match status" value="1"/>
</dbReference>
<evidence type="ECO:0000256" key="1">
    <source>
        <dbReference type="ARBA" id="ARBA00004123"/>
    </source>
</evidence>
<feature type="region of interest" description="Disordered" evidence="4">
    <location>
        <begin position="427"/>
        <end position="776"/>
    </location>
</feature>
<reference evidence="6 7" key="1">
    <citation type="submission" date="2019-12" db="EMBL/GenBank/DDBJ databases">
        <authorList>
            <person name="Floudas D."/>
            <person name="Bentzer J."/>
            <person name="Ahren D."/>
            <person name="Johansson T."/>
            <person name="Persson P."/>
            <person name="Tunlid A."/>
        </authorList>
    </citation>
    <scope>NUCLEOTIDE SEQUENCE [LARGE SCALE GENOMIC DNA]</scope>
    <source>
        <strain evidence="6 7">CBS 102.39</strain>
    </source>
</reference>
<dbReference type="CDD" id="cd17724">
    <property type="entry name" value="BRCT_p53bp1_rpt2"/>
    <property type="match status" value="1"/>
</dbReference>
<dbReference type="EMBL" id="JAACJL010000044">
    <property type="protein sequence ID" value="KAF4614521.1"/>
    <property type="molecule type" value="Genomic_DNA"/>
</dbReference>
<accession>A0A8H4QP38</accession>
<dbReference type="GO" id="GO:0005634">
    <property type="term" value="C:nucleus"/>
    <property type="evidence" value="ECO:0007669"/>
    <property type="project" value="UniProtKB-SubCell"/>
</dbReference>
<evidence type="ECO:0000256" key="4">
    <source>
        <dbReference type="SAM" id="MobiDB-lite"/>
    </source>
</evidence>
<dbReference type="PROSITE" id="PS50172">
    <property type="entry name" value="BRCT"/>
    <property type="match status" value="1"/>
</dbReference>
<dbReference type="Gene3D" id="2.30.30.140">
    <property type="match status" value="1"/>
</dbReference>
<dbReference type="InterPro" id="IPR047249">
    <property type="entry name" value="BRCT_p53bp1-like_rpt1"/>
</dbReference>
<name>A0A8H4QP38_9AGAR</name>
<feature type="compositionally biased region" description="Acidic residues" evidence="4">
    <location>
        <begin position="611"/>
        <end position="632"/>
    </location>
</feature>
<dbReference type="PANTHER" id="PTHR15321:SF3">
    <property type="entry name" value="TP53-BINDING PROTEIN 1"/>
    <property type="match status" value="1"/>
</dbReference>
<evidence type="ECO:0000313" key="6">
    <source>
        <dbReference type="EMBL" id="KAF4614521.1"/>
    </source>
</evidence>